<feature type="region of interest" description="Disordered" evidence="1">
    <location>
        <begin position="74"/>
        <end position="117"/>
    </location>
</feature>
<evidence type="ECO:0000313" key="3">
    <source>
        <dbReference type="Proteomes" id="UP000662783"/>
    </source>
</evidence>
<feature type="compositionally biased region" description="Basic and acidic residues" evidence="1">
    <location>
        <begin position="223"/>
        <end position="233"/>
    </location>
</feature>
<protein>
    <recommendedName>
        <fullName evidence="4">Tetratricopeptide repeat protein</fullName>
    </recommendedName>
</protein>
<keyword evidence="3" id="KW-1185">Reference proteome</keyword>
<dbReference type="Proteomes" id="UP000662783">
    <property type="component" value="Chromosome"/>
</dbReference>
<feature type="compositionally biased region" description="Basic and acidic residues" evidence="1">
    <location>
        <begin position="105"/>
        <end position="117"/>
    </location>
</feature>
<dbReference type="AlphaFoldDB" id="A0A974WGM4"/>
<organism evidence="2 3">
    <name type="scientific">Fulvivirga lutea</name>
    <dbReference type="NCBI Taxonomy" id="2810512"/>
    <lineage>
        <taxon>Bacteria</taxon>
        <taxon>Pseudomonadati</taxon>
        <taxon>Bacteroidota</taxon>
        <taxon>Cytophagia</taxon>
        <taxon>Cytophagales</taxon>
        <taxon>Fulvivirgaceae</taxon>
        <taxon>Fulvivirga</taxon>
    </lineage>
</organism>
<reference evidence="2" key="1">
    <citation type="submission" date="2021-02" db="EMBL/GenBank/DDBJ databases">
        <title>Fulvivirga sp. S481 isolated from sea water.</title>
        <authorList>
            <person name="Bae S.S."/>
            <person name="Baek K."/>
        </authorList>
    </citation>
    <scope>NUCLEOTIDE SEQUENCE</scope>
    <source>
        <strain evidence="2">S481</strain>
    </source>
</reference>
<feature type="compositionally biased region" description="Low complexity" evidence="1">
    <location>
        <begin position="209"/>
        <end position="222"/>
    </location>
</feature>
<dbReference type="RefSeq" id="WP_205721251.1">
    <property type="nucleotide sequence ID" value="NZ_CP070608.1"/>
</dbReference>
<accession>A0A974WGM4</accession>
<dbReference type="EMBL" id="CP070608">
    <property type="protein sequence ID" value="QSE96737.1"/>
    <property type="molecule type" value="Genomic_DNA"/>
</dbReference>
<dbReference type="KEGG" id="fuv:JR347_14200"/>
<feature type="compositionally biased region" description="Basic and acidic residues" evidence="1">
    <location>
        <begin position="256"/>
        <end position="268"/>
    </location>
</feature>
<evidence type="ECO:0000256" key="1">
    <source>
        <dbReference type="SAM" id="MobiDB-lite"/>
    </source>
</evidence>
<feature type="compositionally biased region" description="Basic and acidic residues" evidence="1">
    <location>
        <begin position="84"/>
        <end position="98"/>
    </location>
</feature>
<name>A0A974WGM4_9BACT</name>
<evidence type="ECO:0000313" key="2">
    <source>
        <dbReference type="EMBL" id="QSE96737.1"/>
    </source>
</evidence>
<sequence>MNKQKFNSVVVEPDSVTLSDAKDLSSLAKTYPYSQIIHSLVAKGYSGKNEQHYKKAVATAAMYTTDRQVLKELVMPKQQAAPVKRKEAPQEDRPKEVPEQVQQKEAPKENTGKRKVDIDVSSFNTDSEILRKSLWTDLEQLKASKASYLEAFDHLDDKKTTSKAKKTVVSDSKKTTSKTSTAKNIKAESKTKPTVSTKASTKKQKTTSKKATTTAKPKATVSKIKETSKEPVKKTAKAKSSSNTTKAKASKPKAAAKKDSTSVKKKAENPSVSKASIKEQIKIIDSFIDREPSISSKPVKTVSGDQKDLSEKSTSFGDDLLSENLAQILVEQGKTQKAIDMYKKLIWKFPQKKTYFAARIEELTK</sequence>
<proteinExistence type="predicted"/>
<gene>
    <name evidence="2" type="ORF">JR347_14200</name>
</gene>
<feature type="region of interest" description="Disordered" evidence="1">
    <location>
        <begin position="157"/>
        <end position="274"/>
    </location>
</feature>
<feature type="compositionally biased region" description="Low complexity" evidence="1">
    <location>
        <begin position="238"/>
        <end position="247"/>
    </location>
</feature>
<evidence type="ECO:0008006" key="4">
    <source>
        <dbReference type="Google" id="ProtNLM"/>
    </source>
</evidence>
<feature type="region of interest" description="Disordered" evidence="1">
    <location>
        <begin position="294"/>
        <end position="313"/>
    </location>
</feature>